<evidence type="ECO:0000313" key="3">
    <source>
        <dbReference type="EMBL" id="TKK77098.1"/>
    </source>
</evidence>
<evidence type="ECO:0000313" key="4">
    <source>
        <dbReference type="Proteomes" id="UP000308705"/>
    </source>
</evidence>
<proteinExistence type="predicted"/>
<keyword evidence="1" id="KW-1133">Transmembrane helix</keyword>
<dbReference type="InterPro" id="IPR041881">
    <property type="entry name" value="PqqD_sf"/>
</dbReference>
<dbReference type="EMBL" id="SZQA01000089">
    <property type="protein sequence ID" value="TKK77098.1"/>
    <property type="molecule type" value="Genomic_DNA"/>
</dbReference>
<dbReference type="Gene3D" id="1.10.10.1150">
    <property type="entry name" value="Coenzyme PQQ synthesis protein D (PqqD)"/>
    <property type="match status" value="1"/>
</dbReference>
<dbReference type="Proteomes" id="UP000308705">
    <property type="component" value="Unassembled WGS sequence"/>
</dbReference>
<protein>
    <submittedName>
        <fullName evidence="3">Lasso peptide biosynthesis B2 protein</fullName>
    </submittedName>
</protein>
<dbReference type="InterPro" id="IPR053521">
    <property type="entry name" value="McjB-like"/>
</dbReference>
<feature type="domain" description="Microcin J25-processing protein McjB C-terminal" evidence="2">
    <location>
        <begin position="119"/>
        <end position="226"/>
    </location>
</feature>
<dbReference type="AlphaFoldDB" id="A0A4U3LMU2"/>
<dbReference type="RefSeq" id="WP_170991321.1">
    <property type="nucleotide sequence ID" value="NZ_SZQA01000089.1"/>
</dbReference>
<dbReference type="Pfam" id="PF13471">
    <property type="entry name" value="Transglut_core3"/>
    <property type="match status" value="1"/>
</dbReference>
<dbReference type="NCBIfam" id="NF033537">
    <property type="entry name" value="lasso_biosyn_B2"/>
    <property type="match status" value="1"/>
</dbReference>
<gene>
    <name evidence="3" type="ORF">FDA94_38555</name>
</gene>
<dbReference type="Pfam" id="PF05402">
    <property type="entry name" value="PqqD"/>
    <property type="match status" value="1"/>
</dbReference>
<evidence type="ECO:0000259" key="2">
    <source>
        <dbReference type="Pfam" id="PF13471"/>
    </source>
</evidence>
<organism evidence="3 4">
    <name type="scientific">Herbidospora galbida</name>
    <dbReference type="NCBI Taxonomy" id="2575442"/>
    <lineage>
        <taxon>Bacteria</taxon>
        <taxon>Bacillati</taxon>
        <taxon>Actinomycetota</taxon>
        <taxon>Actinomycetes</taxon>
        <taxon>Streptosporangiales</taxon>
        <taxon>Streptosporangiaceae</taxon>
        <taxon>Herbidospora</taxon>
    </lineage>
</organism>
<feature type="transmembrane region" description="Helical" evidence="1">
    <location>
        <begin position="109"/>
        <end position="128"/>
    </location>
</feature>
<name>A0A4U3LMU2_9ACTN</name>
<dbReference type="InterPro" id="IPR008792">
    <property type="entry name" value="PQQD"/>
</dbReference>
<sequence length="227" mass="24241">MIYQLADDERGLVLVDVRTGECHALNPPGMVTWSVLSSGGTRDDAVSALASRYPAVPGDRLRADVDALLGDLHQVGLVPVAAPGDLAVGPSRARPVEVPMAAGPPGRPGFRAALFLAVAAAVLLLFPFKVAHRLALRAGRNRRALDPATARRMVADVSRAAGWFPGRAACLQISLATVLWAGSKGRRADWCFGVLPDPYTFHAWIEADGERITTGDEPSYHRLRPLP</sequence>
<evidence type="ECO:0000256" key="1">
    <source>
        <dbReference type="SAM" id="Phobius"/>
    </source>
</evidence>
<comment type="caution">
    <text evidence="3">The sequence shown here is derived from an EMBL/GenBank/DDBJ whole genome shotgun (WGS) entry which is preliminary data.</text>
</comment>
<reference evidence="3 4" key="1">
    <citation type="submission" date="2019-04" db="EMBL/GenBank/DDBJ databases">
        <title>Herbidospora sp. NEAU-GS14.nov., a novel actinomycete isolated from soil.</title>
        <authorList>
            <person name="Han L."/>
        </authorList>
    </citation>
    <scope>NUCLEOTIDE SEQUENCE [LARGE SCALE GENOMIC DNA]</scope>
    <source>
        <strain evidence="3 4">NEAU-GS14</strain>
    </source>
</reference>
<keyword evidence="1" id="KW-0472">Membrane</keyword>
<accession>A0A4U3LMU2</accession>
<keyword evidence="1" id="KW-0812">Transmembrane</keyword>
<dbReference type="InterPro" id="IPR032708">
    <property type="entry name" value="McjB_C"/>
</dbReference>
<keyword evidence="4" id="KW-1185">Reference proteome</keyword>